<keyword evidence="2" id="KW-1185">Reference proteome</keyword>
<dbReference type="Pfam" id="PF21850">
    <property type="entry name" value="DUF6909"/>
    <property type="match status" value="2"/>
</dbReference>
<dbReference type="KEGG" id="dmm:dnm_100420"/>
<evidence type="ECO:0000313" key="2">
    <source>
        <dbReference type="Proteomes" id="UP000663722"/>
    </source>
</evidence>
<proteinExistence type="predicted"/>
<dbReference type="RefSeq" id="WP_207680639.1">
    <property type="nucleotide sequence ID" value="NZ_CP061800.1"/>
</dbReference>
<sequence length="560" mass="63193">MQELTKAQKARNAIRTFEIIADAFALRGYYKPSGISGQTLAEALKMFSPEIYGSMNDPRIIELKGLEYVTDRLPRGIEECTRIILTAQEDFEDTSFEKVMPLKRRRTSYRVSEKEICFVITRGLSEIYDILTHITFLNIEAEKIYNQMYGKSGNTTKEWRNLEENALKGDELNGSDLDRAIWNLSIILGRSYHETRATYEYLEKGRKSAKSNRGLFQIIYRLGNRIADEKISRDNELLIYFTPSLQDMIGHHQYAETWATSIKEKIISLGLQERPVHIISANMHSVINTLYGYSAVKTSDQNGAYEDIYDFFQMIRGKTDDVGKYARNHGLYELPDESGAHIDCQLIDMALLGSVAFHPEIRVNMPETESEKPVLLVMDYAFGTQAFEVMDELLSPFDTGEGLLKFNIESVSVMGKAGILPGKKGDIMLATGHVFEGTPHNYIVTNDLKKEDFDSSIDVYTGVIVTVLGTSLQNRDVLKKFQATSWNAVGLEMEGGHYQRAISAAILRGHISSDVKVRYAYYASDNPLVGGQTLASGSMGKEGIRPTYMITKVILEKILR</sequence>
<reference evidence="1" key="1">
    <citation type="journal article" date="2021" name="Microb. Physiol.">
        <title>Proteogenomic Insights into the Physiology of Marine, Sulfate-Reducing, Filamentous Desulfonema limicola and Desulfonema magnum.</title>
        <authorList>
            <person name="Schnaars V."/>
            <person name="Wohlbrand L."/>
            <person name="Scheve S."/>
            <person name="Hinrichs C."/>
            <person name="Reinhardt R."/>
            <person name="Rabus R."/>
        </authorList>
    </citation>
    <scope>NUCLEOTIDE SEQUENCE</scope>
    <source>
        <strain evidence="1">4be13</strain>
    </source>
</reference>
<evidence type="ECO:0000313" key="1">
    <source>
        <dbReference type="EMBL" id="QTA93934.1"/>
    </source>
</evidence>
<organism evidence="1 2">
    <name type="scientific">Desulfonema magnum</name>
    <dbReference type="NCBI Taxonomy" id="45655"/>
    <lineage>
        <taxon>Bacteria</taxon>
        <taxon>Pseudomonadati</taxon>
        <taxon>Thermodesulfobacteriota</taxon>
        <taxon>Desulfobacteria</taxon>
        <taxon>Desulfobacterales</taxon>
        <taxon>Desulfococcaceae</taxon>
        <taxon>Desulfonema</taxon>
    </lineage>
</organism>
<gene>
    <name evidence="1" type="ORF">dnm_100420</name>
</gene>
<accession>A0A975BY44</accession>
<protein>
    <submittedName>
        <fullName evidence="1">Uncharacterized protein</fullName>
    </submittedName>
</protein>
<dbReference type="AlphaFoldDB" id="A0A975BY44"/>
<dbReference type="InterPro" id="IPR054204">
    <property type="entry name" value="DUF6909"/>
</dbReference>
<dbReference type="EMBL" id="CP061800">
    <property type="protein sequence ID" value="QTA93934.1"/>
    <property type="molecule type" value="Genomic_DNA"/>
</dbReference>
<dbReference type="Proteomes" id="UP000663722">
    <property type="component" value="Chromosome"/>
</dbReference>
<name>A0A975BY44_9BACT</name>